<dbReference type="EMBL" id="BLAF01000019">
    <property type="protein sequence ID" value="GES20808.1"/>
    <property type="molecule type" value="Genomic_DNA"/>
</dbReference>
<reference evidence="3 4" key="1">
    <citation type="submission" date="2019-10" db="EMBL/GenBank/DDBJ databases">
        <title>Whole genome shotgun sequence of Acrocarpospora pleiomorpha NBRC 16267.</title>
        <authorList>
            <person name="Ichikawa N."/>
            <person name="Kimura A."/>
            <person name="Kitahashi Y."/>
            <person name="Komaki H."/>
            <person name="Oguchi A."/>
        </authorList>
    </citation>
    <scope>NUCLEOTIDE SEQUENCE [LARGE SCALE GENOMIC DNA]</scope>
    <source>
        <strain evidence="3 4">NBRC 16267</strain>
    </source>
</reference>
<dbReference type="AlphaFoldDB" id="A0A5M3XR35"/>
<comment type="caution">
    <text evidence="3">The sequence shown here is derived from an EMBL/GenBank/DDBJ whole genome shotgun (WGS) entry which is preliminary data.</text>
</comment>
<feature type="compositionally biased region" description="Gly residues" evidence="1">
    <location>
        <begin position="65"/>
        <end position="74"/>
    </location>
</feature>
<keyword evidence="2" id="KW-0732">Signal</keyword>
<evidence type="ECO:0000313" key="3">
    <source>
        <dbReference type="EMBL" id="GES20808.1"/>
    </source>
</evidence>
<proteinExistence type="predicted"/>
<feature type="signal peptide" evidence="2">
    <location>
        <begin position="1"/>
        <end position="19"/>
    </location>
</feature>
<gene>
    <name evidence="3" type="ORF">Aple_037040</name>
</gene>
<feature type="region of interest" description="Disordered" evidence="1">
    <location>
        <begin position="51"/>
        <end position="74"/>
    </location>
</feature>
<keyword evidence="4" id="KW-1185">Reference proteome</keyword>
<evidence type="ECO:0000313" key="4">
    <source>
        <dbReference type="Proteomes" id="UP000377595"/>
    </source>
</evidence>
<protein>
    <submittedName>
        <fullName evidence="3">Uncharacterized protein</fullName>
    </submittedName>
</protein>
<organism evidence="3 4">
    <name type="scientific">Acrocarpospora pleiomorpha</name>
    <dbReference type="NCBI Taxonomy" id="90975"/>
    <lineage>
        <taxon>Bacteria</taxon>
        <taxon>Bacillati</taxon>
        <taxon>Actinomycetota</taxon>
        <taxon>Actinomycetes</taxon>
        <taxon>Streptosporangiales</taxon>
        <taxon>Streptosporangiaceae</taxon>
        <taxon>Acrocarpospora</taxon>
    </lineage>
</organism>
<feature type="chain" id="PRO_5039545142" evidence="2">
    <location>
        <begin position="20"/>
        <end position="74"/>
    </location>
</feature>
<name>A0A5M3XR35_9ACTN</name>
<dbReference type="RefSeq" id="WP_170321540.1">
    <property type="nucleotide sequence ID" value="NZ_BAAAHM010000032.1"/>
</dbReference>
<dbReference type="PROSITE" id="PS51257">
    <property type="entry name" value="PROKAR_LIPOPROTEIN"/>
    <property type="match status" value="1"/>
</dbReference>
<evidence type="ECO:0000256" key="2">
    <source>
        <dbReference type="SAM" id="SignalP"/>
    </source>
</evidence>
<evidence type="ECO:0000256" key="1">
    <source>
        <dbReference type="SAM" id="MobiDB-lite"/>
    </source>
</evidence>
<sequence>MTRTATKAATTLWAITALAALVAVGCDDSSQSRQQAATQAVQVIPLVSVIPDHGTADPSRDTGQQVGGAATGRR</sequence>
<accession>A0A5M3XR35</accession>
<dbReference type="Proteomes" id="UP000377595">
    <property type="component" value="Unassembled WGS sequence"/>
</dbReference>